<dbReference type="OMA" id="MIALARW"/>
<dbReference type="SUPFAM" id="SSF57756">
    <property type="entry name" value="Retrovirus zinc finger-like domains"/>
    <property type="match status" value="1"/>
</dbReference>
<dbReference type="Gramene" id="KCW59961">
    <property type="protein sequence ID" value="KCW59961"/>
    <property type="gene ID" value="EUGRSUZ_H02687"/>
</dbReference>
<dbReference type="Pfam" id="PF14111">
    <property type="entry name" value="DUF4283"/>
    <property type="match status" value="1"/>
</dbReference>
<dbReference type="Pfam" id="PF14392">
    <property type="entry name" value="zf-CCHC_4"/>
    <property type="match status" value="1"/>
</dbReference>
<evidence type="ECO:0000313" key="3">
    <source>
        <dbReference type="EMBL" id="KCW59961.1"/>
    </source>
</evidence>
<protein>
    <recommendedName>
        <fullName evidence="2">CCHC-type domain-containing protein</fullName>
    </recommendedName>
</protein>
<dbReference type="PANTHER" id="PTHR31286:SF99">
    <property type="entry name" value="DUF4283 DOMAIN-CONTAINING PROTEIN"/>
    <property type="match status" value="1"/>
</dbReference>
<dbReference type="InterPro" id="IPR025836">
    <property type="entry name" value="Zn_knuckle_CX2CX4HX4C"/>
</dbReference>
<feature type="domain" description="CCHC-type" evidence="2">
    <location>
        <begin position="212"/>
        <end position="225"/>
    </location>
</feature>
<sequence length="260" mass="29911">MEESREVNNRLVVLCKRLGNLRTEVDAPPRDRVISKVILDECNRTVFGKLYSGGNINFQAFLTTMKRAWKVDSVTFTHHELGILSFTFDSEMNKERVLAKSPWSFASNLLILKPWEPNKSTQCYKFTNCALWVQVHGLLIEWCSEEVVSHIAQILGCVKEVKVEKKGVAFQKVGRARVVLDLDTPLSPSTLYNLGEGKVWLDFKYERLPRFCYSCGKVGHFATNCVEVPFDEAKYEDRNMNRVDEKEEEQVVSTSGYYYT</sequence>
<proteinExistence type="predicted"/>
<dbReference type="SMART" id="SM00343">
    <property type="entry name" value="ZnF_C2HC"/>
    <property type="match status" value="1"/>
</dbReference>
<dbReference type="InterPro" id="IPR025558">
    <property type="entry name" value="DUF4283"/>
</dbReference>
<dbReference type="InterPro" id="IPR040256">
    <property type="entry name" value="At4g02000-like"/>
</dbReference>
<dbReference type="PROSITE" id="PS50158">
    <property type="entry name" value="ZF_CCHC"/>
    <property type="match status" value="1"/>
</dbReference>
<accession>A0A059B278</accession>
<dbReference type="PANTHER" id="PTHR31286">
    <property type="entry name" value="GLYCINE-RICH CELL WALL STRUCTURAL PROTEIN 1.8-LIKE"/>
    <property type="match status" value="1"/>
</dbReference>
<dbReference type="InterPro" id="IPR036875">
    <property type="entry name" value="Znf_CCHC_sf"/>
</dbReference>
<keyword evidence="1" id="KW-0862">Zinc</keyword>
<evidence type="ECO:0000256" key="1">
    <source>
        <dbReference type="PROSITE-ProRule" id="PRU00047"/>
    </source>
</evidence>
<evidence type="ECO:0000259" key="2">
    <source>
        <dbReference type="PROSITE" id="PS50158"/>
    </source>
</evidence>
<name>A0A059B278_EUCGR</name>
<gene>
    <name evidence="3" type="ORF">EUGRSUZ_H02687</name>
</gene>
<dbReference type="STRING" id="71139.A0A059B278"/>
<organism evidence="3">
    <name type="scientific">Eucalyptus grandis</name>
    <name type="common">Flooded gum</name>
    <dbReference type="NCBI Taxonomy" id="71139"/>
    <lineage>
        <taxon>Eukaryota</taxon>
        <taxon>Viridiplantae</taxon>
        <taxon>Streptophyta</taxon>
        <taxon>Embryophyta</taxon>
        <taxon>Tracheophyta</taxon>
        <taxon>Spermatophyta</taxon>
        <taxon>Magnoliopsida</taxon>
        <taxon>eudicotyledons</taxon>
        <taxon>Gunneridae</taxon>
        <taxon>Pentapetalae</taxon>
        <taxon>rosids</taxon>
        <taxon>malvids</taxon>
        <taxon>Myrtales</taxon>
        <taxon>Myrtaceae</taxon>
        <taxon>Myrtoideae</taxon>
        <taxon>Eucalypteae</taxon>
        <taxon>Eucalyptus</taxon>
    </lineage>
</organism>
<reference evidence="3" key="1">
    <citation type="submission" date="2013-07" db="EMBL/GenBank/DDBJ databases">
        <title>The genome of Eucalyptus grandis.</title>
        <authorList>
            <person name="Schmutz J."/>
            <person name="Hayes R."/>
            <person name="Myburg A."/>
            <person name="Tuskan G."/>
            <person name="Grattapaglia D."/>
            <person name="Rokhsar D.S."/>
        </authorList>
    </citation>
    <scope>NUCLEOTIDE SEQUENCE</scope>
    <source>
        <tissue evidence="3">Leaf extractions</tissue>
    </source>
</reference>
<dbReference type="GO" id="GO:0008270">
    <property type="term" value="F:zinc ion binding"/>
    <property type="evidence" value="ECO:0007669"/>
    <property type="project" value="UniProtKB-KW"/>
</dbReference>
<keyword evidence="1" id="KW-0479">Metal-binding</keyword>
<dbReference type="GO" id="GO:0003676">
    <property type="term" value="F:nucleic acid binding"/>
    <property type="evidence" value="ECO:0007669"/>
    <property type="project" value="InterPro"/>
</dbReference>
<dbReference type="AlphaFoldDB" id="A0A059B278"/>
<dbReference type="InterPro" id="IPR001878">
    <property type="entry name" value="Znf_CCHC"/>
</dbReference>
<dbReference type="InParanoid" id="A0A059B278"/>
<dbReference type="EMBL" id="KK198760">
    <property type="protein sequence ID" value="KCW59961.1"/>
    <property type="molecule type" value="Genomic_DNA"/>
</dbReference>
<keyword evidence="1" id="KW-0863">Zinc-finger</keyword>